<evidence type="ECO:0000256" key="17">
    <source>
        <dbReference type="ARBA" id="ARBA00030795"/>
    </source>
</evidence>
<proteinExistence type="inferred from homology"/>
<organism evidence="22 23">
    <name type="scientific">Pangasianodon hypophthalmus</name>
    <name type="common">Striped catfish</name>
    <name type="synonym">Helicophagus hypophthalmus</name>
    <dbReference type="NCBI Taxonomy" id="310915"/>
    <lineage>
        <taxon>Eukaryota</taxon>
        <taxon>Metazoa</taxon>
        <taxon>Chordata</taxon>
        <taxon>Craniata</taxon>
        <taxon>Vertebrata</taxon>
        <taxon>Euteleostomi</taxon>
        <taxon>Actinopterygii</taxon>
        <taxon>Neopterygii</taxon>
        <taxon>Teleostei</taxon>
        <taxon>Ostariophysi</taxon>
        <taxon>Siluriformes</taxon>
        <taxon>Pangasiidae</taxon>
        <taxon>Pangasianodon</taxon>
    </lineage>
</organism>
<evidence type="ECO:0000259" key="21">
    <source>
        <dbReference type="Pfam" id="PF02870"/>
    </source>
</evidence>
<evidence type="ECO:0000256" key="9">
    <source>
        <dbReference type="ARBA" id="ARBA00022603"/>
    </source>
</evidence>
<dbReference type="EC" id="2.1.1.63" evidence="6"/>
<dbReference type="GO" id="GO:0003677">
    <property type="term" value="F:DNA binding"/>
    <property type="evidence" value="ECO:0007669"/>
    <property type="project" value="UniProtKB-KW"/>
</dbReference>
<dbReference type="CDD" id="cd06445">
    <property type="entry name" value="ATase"/>
    <property type="match status" value="1"/>
</dbReference>
<dbReference type="SUPFAM" id="SSF53155">
    <property type="entry name" value="Methylated DNA-protein cysteine methyltransferase domain"/>
    <property type="match status" value="1"/>
</dbReference>
<evidence type="ECO:0000256" key="19">
    <source>
        <dbReference type="ARBA" id="ARBA00049348"/>
    </source>
</evidence>
<dbReference type="Pfam" id="PF02870">
    <property type="entry name" value="Methyltransf_1N"/>
    <property type="match status" value="1"/>
</dbReference>
<evidence type="ECO:0000256" key="1">
    <source>
        <dbReference type="ARBA" id="ARBA00001286"/>
    </source>
</evidence>
<name>A0A5N5KL38_PANHP</name>
<dbReference type="Proteomes" id="UP000327468">
    <property type="component" value="Chromosome 23"/>
</dbReference>
<evidence type="ECO:0000256" key="15">
    <source>
        <dbReference type="ARBA" id="ARBA00023204"/>
    </source>
</evidence>
<evidence type="ECO:0000256" key="14">
    <source>
        <dbReference type="ARBA" id="ARBA00023125"/>
    </source>
</evidence>
<evidence type="ECO:0000259" key="20">
    <source>
        <dbReference type="Pfam" id="PF01035"/>
    </source>
</evidence>
<comment type="catalytic activity">
    <reaction evidence="1">
        <text>a 4-O-methyl-thymidine in DNA + L-cysteinyl-[protein] = a thymidine in DNA + S-methyl-L-cysteinyl-[protein]</text>
        <dbReference type="Rhea" id="RHEA:53428"/>
        <dbReference type="Rhea" id="RHEA-COMP:10131"/>
        <dbReference type="Rhea" id="RHEA-COMP:10132"/>
        <dbReference type="Rhea" id="RHEA-COMP:13555"/>
        <dbReference type="Rhea" id="RHEA-COMP:13556"/>
        <dbReference type="ChEBI" id="CHEBI:29950"/>
        <dbReference type="ChEBI" id="CHEBI:82612"/>
        <dbReference type="ChEBI" id="CHEBI:137386"/>
        <dbReference type="ChEBI" id="CHEBI:137387"/>
        <dbReference type="EC" id="2.1.1.63"/>
    </reaction>
</comment>
<dbReference type="InterPro" id="IPR036388">
    <property type="entry name" value="WH-like_DNA-bd_sf"/>
</dbReference>
<dbReference type="GO" id="GO:0003908">
    <property type="term" value="F:methylated-DNA-[protein]-cysteine S-methyltransferase activity"/>
    <property type="evidence" value="ECO:0007669"/>
    <property type="project" value="UniProtKB-EC"/>
</dbReference>
<evidence type="ECO:0000256" key="6">
    <source>
        <dbReference type="ARBA" id="ARBA00011918"/>
    </source>
</evidence>
<feature type="domain" description="Methylated-DNA-[protein]-cysteine S-methyltransferase DNA binding" evidence="20">
    <location>
        <begin position="109"/>
        <end position="190"/>
    </location>
</feature>
<dbReference type="Pfam" id="PF01035">
    <property type="entry name" value="DNA_binding_1"/>
    <property type="match status" value="1"/>
</dbReference>
<dbReference type="GO" id="GO:0005654">
    <property type="term" value="C:nucleoplasm"/>
    <property type="evidence" value="ECO:0007669"/>
    <property type="project" value="TreeGrafter"/>
</dbReference>
<evidence type="ECO:0000313" key="23">
    <source>
        <dbReference type="Proteomes" id="UP000327468"/>
    </source>
</evidence>
<evidence type="ECO:0000256" key="4">
    <source>
        <dbReference type="ARBA" id="ARBA00004123"/>
    </source>
</evidence>
<dbReference type="PROSITE" id="PS00374">
    <property type="entry name" value="MGMT"/>
    <property type="match status" value="1"/>
</dbReference>
<dbReference type="PANTHER" id="PTHR46460:SF1">
    <property type="entry name" value="METHYLATED-DNA--PROTEIN-CYSTEINE METHYLTRANSFERASE"/>
    <property type="match status" value="1"/>
</dbReference>
<dbReference type="InterPro" id="IPR008332">
    <property type="entry name" value="MethylG_MeTrfase_N"/>
</dbReference>
<evidence type="ECO:0000256" key="2">
    <source>
        <dbReference type="ARBA" id="ARBA00001947"/>
    </source>
</evidence>
<evidence type="ECO:0000256" key="16">
    <source>
        <dbReference type="ARBA" id="ARBA00023242"/>
    </source>
</evidence>
<dbReference type="EMBL" id="VFJC01000024">
    <property type="protein sequence ID" value="KAB5531010.1"/>
    <property type="molecule type" value="Genomic_DNA"/>
</dbReference>
<comment type="caution">
    <text evidence="22">The sequence shown here is derived from an EMBL/GenBank/DDBJ whole genome shotgun (WGS) entry which is preliminary data.</text>
</comment>
<dbReference type="GO" id="GO:0032259">
    <property type="term" value="P:methylation"/>
    <property type="evidence" value="ECO:0007669"/>
    <property type="project" value="UniProtKB-KW"/>
</dbReference>
<evidence type="ECO:0000256" key="8">
    <source>
        <dbReference type="ARBA" id="ARBA00022553"/>
    </source>
</evidence>
<keyword evidence="15" id="KW-0234">DNA repair</keyword>
<comment type="catalytic activity">
    <reaction evidence="19">
        <text>a 6-O-methyl-2'-deoxyguanosine in DNA + L-cysteinyl-[protein] = S-methyl-L-cysteinyl-[protein] + a 2'-deoxyguanosine in DNA</text>
        <dbReference type="Rhea" id="RHEA:24000"/>
        <dbReference type="Rhea" id="RHEA-COMP:10131"/>
        <dbReference type="Rhea" id="RHEA-COMP:10132"/>
        <dbReference type="Rhea" id="RHEA-COMP:11367"/>
        <dbReference type="Rhea" id="RHEA-COMP:11368"/>
        <dbReference type="ChEBI" id="CHEBI:29950"/>
        <dbReference type="ChEBI" id="CHEBI:82612"/>
        <dbReference type="ChEBI" id="CHEBI:85445"/>
        <dbReference type="ChEBI" id="CHEBI:85448"/>
        <dbReference type="EC" id="2.1.1.63"/>
    </reaction>
</comment>
<evidence type="ECO:0000256" key="7">
    <source>
        <dbReference type="ARBA" id="ARBA00015377"/>
    </source>
</evidence>
<comment type="cofactor">
    <cofactor evidence="2">
        <name>Zn(2+)</name>
        <dbReference type="ChEBI" id="CHEBI:29105"/>
    </cofactor>
</comment>
<gene>
    <name evidence="22" type="ORF">PHYPO_G00135960</name>
</gene>
<dbReference type="FunFam" id="1.10.10.10:FF:000214">
    <property type="entry name" value="Methylated-DNA--protein-cysteine methyltransferase"/>
    <property type="match status" value="1"/>
</dbReference>
<keyword evidence="11" id="KW-0479">Metal-binding</keyword>
<keyword evidence="9" id="KW-0489">Methyltransferase</keyword>
<protein>
    <recommendedName>
        <fullName evidence="7">Methylated-DNA--protein-cysteine methyltransferase</fullName>
        <ecNumber evidence="6">2.1.1.63</ecNumber>
    </recommendedName>
    <alternativeName>
        <fullName evidence="17">6-O-methylguanine-DNA methyltransferase</fullName>
    </alternativeName>
    <alternativeName>
        <fullName evidence="18">O-6-methylguanine-DNA-alkyltransferase</fullName>
    </alternativeName>
</protein>
<evidence type="ECO:0000256" key="12">
    <source>
        <dbReference type="ARBA" id="ARBA00022763"/>
    </source>
</evidence>
<evidence type="ECO:0000313" key="22">
    <source>
        <dbReference type="EMBL" id="KAB5531010.1"/>
    </source>
</evidence>
<dbReference type="Gene3D" id="3.30.160.70">
    <property type="entry name" value="Methylated DNA-protein cysteine methyltransferase domain"/>
    <property type="match status" value="1"/>
</dbReference>
<dbReference type="PANTHER" id="PTHR46460">
    <property type="entry name" value="METHYLATED-DNA--PROTEIN-CYSTEINE METHYLTRANSFERASE"/>
    <property type="match status" value="1"/>
</dbReference>
<dbReference type="AlphaFoldDB" id="A0A5N5KL38"/>
<keyword evidence="16" id="KW-0539">Nucleus</keyword>
<evidence type="ECO:0000256" key="5">
    <source>
        <dbReference type="ARBA" id="ARBA00008711"/>
    </source>
</evidence>
<keyword evidence="12" id="KW-0227">DNA damage</keyword>
<dbReference type="NCBIfam" id="TIGR00589">
    <property type="entry name" value="ogt"/>
    <property type="match status" value="1"/>
</dbReference>
<sequence>MQHHYRSFVASVKFISKMQKQRNACVLQCVTLESPVGELLLSGCEKGVHTITIAVETKHRPGLISDQAELNSELQQCVTWLQSYFRSAQSVSSLPFPALHHPLLQGDSFTARVLRILQSRVQVGQTVSYKELSEMAGNPKAARAVGSVMRRNPVPLIVPCHRVLCSSGESGRYMGGKGDNIKLWLLSHEEKSDLTA</sequence>
<dbReference type="GO" id="GO:0006281">
    <property type="term" value="P:DNA repair"/>
    <property type="evidence" value="ECO:0007669"/>
    <property type="project" value="UniProtKB-KW"/>
</dbReference>
<dbReference type="SUPFAM" id="SSF46767">
    <property type="entry name" value="Methylated DNA-protein cysteine methyltransferase, C-terminal domain"/>
    <property type="match status" value="1"/>
</dbReference>
<evidence type="ECO:0000256" key="18">
    <source>
        <dbReference type="ARBA" id="ARBA00031621"/>
    </source>
</evidence>
<evidence type="ECO:0000256" key="11">
    <source>
        <dbReference type="ARBA" id="ARBA00022723"/>
    </source>
</evidence>
<keyword evidence="10" id="KW-0808">Transferase</keyword>
<evidence type="ECO:0000256" key="13">
    <source>
        <dbReference type="ARBA" id="ARBA00022833"/>
    </source>
</evidence>
<keyword evidence="13" id="KW-0862">Zinc</keyword>
<comment type="similarity">
    <text evidence="5">Belongs to the MGMT family.</text>
</comment>
<dbReference type="FunFam" id="3.30.160.70:FF:000001">
    <property type="entry name" value="Methylated-DNA--protein-cysteine methyltransferase"/>
    <property type="match status" value="1"/>
</dbReference>
<evidence type="ECO:0000256" key="3">
    <source>
        <dbReference type="ARBA" id="ARBA00003317"/>
    </source>
</evidence>
<dbReference type="InterPro" id="IPR014048">
    <property type="entry name" value="MethylDNA_cys_MeTrfase_DNA-bd"/>
</dbReference>
<comment type="function">
    <text evidence="3">Involved in the cellular defense against the biological effects of O6-methylguanine (O6-MeG) and O4-methylthymine (O4-MeT) in DNA. Repairs the methylated nucleobase in DNA by stoichiometrically transferring the methyl group to a cysteine residue in the enzyme. This is a suicide reaction: the enzyme is irreversibly inactivated.</text>
</comment>
<feature type="domain" description="Methylguanine DNA methyltransferase ribonuclease-like" evidence="21">
    <location>
        <begin position="31"/>
        <end position="96"/>
    </location>
</feature>
<reference evidence="22 23" key="1">
    <citation type="submission" date="2019-06" db="EMBL/GenBank/DDBJ databases">
        <title>A chromosome-scale genome assembly of the striped catfish, Pangasianodon hypophthalmus.</title>
        <authorList>
            <person name="Wen M."/>
            <person name="Zahm M."/>
            <person name="Roques C."/>
            <person name="Cabau C."/>
            <person name="Klopp C."/>
            <person name="Donnadieu C."/>
            <person name="Jouanno E."/>
            <person name="Avarre J.-C."/>
            <person name="Campet M."/>
            <person name="Ha T.T.T."/>
            <person name="Dugue R."/>
            <person name="Lampietro C."/>
            <person name="Louis A."/>
            <person name="Herpin A."/>
            <person name="Echchiki A."/>
            <person name="Berthelot C."/>
            <person name="Parey E."/>
            <person name="Roest-Crollius H."/>
            <person name="Braasch I."/>
            <person name="Postlethwait J."/>
            <person name="Bobe J."/>
            <person name="Montfort J."/>
            <person name="Bouchez O."/>
            <person name="Begum T."/>
            <person name="Schartl M."/>
            <person name="Guiguen Y."/>
        </authorList>
    </citation>
    <scope>NUCLEOTIDE SEQUENCE [LARGE SCALE GENOMIC DNA]</scope>
    <source>
        <strain evidence="22 23">Indonesia</strain>
        <tissue evidence="22">Blood</tissue>
    </source>
</reference>
<dbReference type="InterPro" id="IPR001497">
    <property type="entry name" value="MethylDNA_cys_MeTrfase_AS"/>
</dbReference>
<keyword evidence="14" id="KW-0238">DNA-binding</keyword>
<keyword evidence="23" id="KW-1185">Reference proteome</keyword>
<dbReference type="InterPro" id="IPR036631">
    <property type="entry name" value="MGMT_N_sf"/>
</dbReference>
<accession>A0A5N5KL38</accession>
<dbReference type="GO" id="GO:0046872">
    <property type="term" value="F:metal ion binding"/>
    <property type="evidence" value="ECO:0007669"/>
    <property type="project" value="UniProtKB-KW"/>
</dbReference>
<dbReference type="InterPro" id="IPR036217">
    <property type="entry name" value="MethylDNA_cys_MeTrfase_DNAb"/>
</dbReference>
<dbReference type="Gene3D" id="1.10.10.10">
    <property type="entry name" value="Winged helix-like DNA-binding domain superfamily/Winged helix DNA-binding domain"/>
    <property type="match status" value="1"/>
</dbReference>
<comment type="subcellular location">
    <subcellularLocation>
        <location evidence="4">Nucleus</location>
    </subcellularLocation>
</comment>
<evidence type="ECO:0000256" key="10">
    <source>
        <dbReference type="ARBA" id="ARBA00022679"/>
    </source>
</evidence>
<keyword evidence="8" id="KW-0597">Phosphoprotein</keyword>